<gene>
    <name evidence="2" type="primary">E030025P04Rik</name>
    <name evidence="2" type="ORF">PHOROB_LOCUS449</name>
</gene>
<organism evidence="2 3">
    <name type="scientific">Phodopus roborovskii</name>
    <name type="common">Roborovski's desert hamster</name>
    <name type="synonym">Cricetulus roborovskii</name>
    <dbReference type="NCBI Taxonomy" id="109678"/>
    <lineage>
        <taxon>Eukaryota</taxon>
        <taxon>Metazoa</taxon>
        <taxon>Chordata</taxon>
        <taxon>Craniata</taxon>
        <taxon>Vertebrata</taxon>
        <taxon>Euteleostomi</taxon>
        <taxon>Mammalia</taxon>
        <taxon>Eutheria</taxon>
        <taxon>Euarchontoglires</taxon>
        <taxon>Glires</taxon>
        <taxon>Rodentia</taxon>
        <taxon>Myomorpha</taxon>
        <taxon>Muroidea</taxon>
        <taxon>Cricetidae</taxon>
        <taxon>Cricetinae</taxon>
        <taxon>Phodopus</taxon>
    </lineage>
</organism>
<dbReference type="Proteomes" id="UP001152836">
    <property type="component" value="Unassembled WGS sequence"/>
</dbReference>
<feature type="region of interest" description="Disordered" evidence="1">
    <location>
        <begin position="1"/>
        <end position="24"/>
    </location>
</feature>
<evidence type="ECO:0000313" key="2">
    <source>
        <dbReference type="EMBL" id="CAH6776343.1"/>
    </source>
</evidence>
<dbReference type="EMBL" id="CALSGD010000036">
    <property type="protein sequence ID" value="CAH6776343.1"/>
    <property type="molecule type" value="Genomic_DNA"/>
</dbReference>
<proteinExistence type="predicted"/>
<dbReference type="AlphaFoldDB" id="A0AAU9YM40"/>
<evidence type="ECO:0000256" key="1">
    <source>
        <dbReference type="SAM" id="MobiDB-lite"/>
    </source>
</evidence>
<sequence>MDSPHFTLKTESWEQQMGHVSQGQGRGDLTIKWVAIRDQGGGDPTVKVVALRDTVDIAQNGMQRRLREKCMPDCPSSRRDPGQEGWKNKEPLVPLTLAPTGMWPKSHHLEWKVRAFSFQHTMGISFLQLCYVTCSLLEVCSHLHHPK</sequence>
<keyword evidence="3" id="KW-1185">Reference proteome</keyword>
<name>A0AAU9YM40_PHORO</name>
<evidence type="ECO:0000313" key="3">
    <source>
        <dbReference type="Proteomes" id="UP001152836"/>
    </source>
</evidence>
<protein>
    <submittedName>
        <fullName evidence="2">E030025P04Rik protein</fullName>
    </submittedName>
</protein>
<accession>A0AAU9YM40</accession>
<feature type="compositionally biased region" description="Polar residues" evidence="1">
    <location>
        <begin position="9"/>
        <end position="23"/>
    </location>
</feature>
<reference evidence="2" key="1">
    <citation type="submission" date="2022-06" db="EMBL/GenBank/DDBJ databases">
        <authorList>
            <person name="Andreotti S."/>
            <person name="Wyler E."/>
        </authorList>
    </citation>
    <scope>NUCLEOTIDE SEQUENCE</scope>
</reference>
<comment type="caution">
    <text evidence="2">The sequence shown here is derived from an EMBL/GenBank/DDBJ whole genome shotgun (WGS) entry which is preliminary data.</text>
</comment>